<gene>
    <name evidence="4" type="ORF">IC627_13890</name>
    <name evidence="3" type="ORF">PDPUS_1_00368</name>
</gene>
<feature type="region of interest" description="Disordered" evidence="1">
    <location>
        <begin position="67"/>
        <end position="164"/>
    </location>
</feature>
<evidence type="ECO:0000313" key="5">
    <source>
        <dbReference type="Proteomes" id="UP000218676"/>
    </source>
</evidence>
<evidence type="ECO:0000313" key="3">
    <source>
        <dbReference type="EMBL" id="BAX51743.1"/>
    </source>
</evidence>
<dbReference type="RefSeq" id="WP_069107618.1">
    <property type="nucleotide sequence ID" value="NZ_AP018045.1"/>
</dbReference>
<accession>A0A1Q9H0D1</accession>
<dbReference type="Gene3D" id="3.10.450.350">
    <property type="match status" value="1"/>
</dbReference>
<reference evidence="5" key="2">
    <citation type="submission" date="2017-05" db="EMBL/GenBank/DDBJ databases">
        <title>Whole genome sequence of fish pathogenic bacteria, Photobacterium damselae subsp. piscicida, strain 91-197, isolated from hybrid striped bass (Morone sp.) in USA.</title>
        <authorList>
            <person name="Teru Y."/>
            <person name="Hikima J."/>
            <person name="Kono T."/>
            <person name="Sakai M."/>
            <person name="Takano T."/>
            <person name="Hawke J.P."/>
            <person name="Takeyama H."/>
            <person name="Aoki T."/>
        </authorList>
    </citation>
    <scope>NUCLEOTIDE SEQUENCE [LARGE SCALE GENOMIC DNA]</scope>
    <source>
        <strain evidence="5">91-197</strain>
    </source>
</reference>
<dbReference type="GO" id="GO:0042834">
    <property type="term" value="F:peptidoglycan binding"/>
    <property type="evidence" value="ECO:0007669"/>
    <property type="project" value="InterPro"/>
</dbReference>
<dbReference type="EMBL" id="CP061854">
    <property type="protein sequence ID" value="QOD56272.1"/>
    <property type="molecule type" value="Genomic_DNA"/>
</dbReference>
<name>A0A1Q9H0D1_PHODP</name>
<evidence type="ECO:0000256" key="1">
    <source>
        <dbReference type="SAM" id="MobiDB-lite"/>
    </source>
</evidence>
<evidence type="ECO:0000313" key="4">
    <source>
        <dbReference type="EMBL" id="QOD56272.1"/>
    </source>
</evidence>
<reference evidence="4 6" key="3">
    <citation type="submission" date="2020-09" db="EMBL/GenBank/DDBJ databases">
        <title>Complete, closed and curated genome sequences of Photobacterium damselae subsp. piscicida isolates from Australia indicate localised evolution and additional plasmid-borne pathogenicity mechanisms.</title>
        <authorList>
            <person name="Baseggio L."/>
            <person name="Silayeva O."/>
            <person name="Buller N."/>
            <person name="Landos M."/>
            <person name="Engelstaedter J."/>
            <person name="Barnes A.C."/>
        </authorList>
    </citation>
    <scope>NUCLEOTIDE SEQUENCE [LARGE SCALE GENOMIC DNA]</scope>
    <source>
        <strain evidence="4 6">AS-16-0540-1</strain>
    </source>
</reference>
<feature type="domain" description="Opacity-associated protein A LysM-like" evidence="2">
    <location>
        <begin position="198"/>
        <end position="280"/>
    </location>
</feature>
<evidence type="ECO:0000313" key="6">
    <source>
        <dbReference type="Proteomes" id="UP000516656"/>
    </source>
</evidence>
<evidence type="ECO:0000259" key="2">
    <source>
        <dbReference type="Pfam" id="PF04225"/>
    </source>
</evidence>
<dbReference type="Pfam" id="PF04225">
    <property type="entry name" value="LysM_OapA"/>
    <property type="match status" value="1"/>
</dbReference>
<dbReference type="EMBL" id="AP018045">
    <property type="protein sequence ID" value="BAX51743.1"/>
    <property type="molecule type" value="Genomic_DNA"/>
</dbReference>
<dbReference type="Proteomes" id="UP000218676">
    <property type="component" value="Chromosome 1"/>
</dbReference>
<reference evidence="3" key="1">
    <citation type="journal article" date="2017" name="Genome Announc.">
        <title>Whole-Genome Sequence of Photobacterium damselae subsp. piscicida Strain 91-197, Isolated from Hybrid Striped Bass (Morone sp.) in the United States.</title>
        <authorList>
            <person name="Teru Y."/>
            <person name="Hikima J."/>
            <person name="Kono T."/>
            <person name="Sakai M."/>
            <person name="Takano T."/>
            <person name="Hawke J.P."/>
            <person name="Takeyama H."/>
            <person name="Aoki T."/>
        </authorList>
    </citation>
    <scope>NUCLEOTIDE SEQUENCE</scope>
    <source>
        <strain evidence="3">91-197</strain>
    </source>
</reference>
<dbReference type="GeneID" id="93396624"/>
<feature type="region of interest" description="Disordered" evidence="1">
    <location>
        <begin position="1"/>
        <end position="21"/>
    </location>
</feature>
<feature type="compositionally biased region" description="Basic and acidic residues" evidence="1">
    <location>
        <begin position="123"/>
        <end position="133"/>
    </location>
</feature>
<sequence length="280" mass="30556">MGQANRRLSRKNRTKRDTKDMNALKQRLLDGIAPLTVGWQKLPTFHRRAVTVVGVLMIGAFFLPTSNDLQSDLNDGSSDGRREISLDLGGVVTQPETSTTSSTSDGDKQGTIKLDISATTNRAQDDKTPDDKASGAAKAVKDPNQPHPTGGMVDNGPRPELKPYPSKIYPLDGSAPYMEKVKNAAAQEAKIQASAGPWRSYTVQSGETLANIFRKLSLNDRDAFLMAKVEGSDKPISRIHRGQVLRFRTNSSGEVTDLQITDDGRTVSFALQPTGSYRRQ</sequence>
<organism evidence="4 6">
    <name type="scientific">Photobacterium damsela subsp. piscicida</name>
    <name type="common">Pasteurella piscicida</name>
    <dbReference type="NCBI Taxonomy" id="38294"/>
    <lineage>
        <taxon>Bacteria</taxon>
        <taxon>Pseudomonadati</taxon>
        <taxon>Pseudomonadota</taxon>
        <taxon>Gammaproteobacteria</taxon>
        <taxon>Vibrionales</taxon>
        <taxon>Vibrionaceae</taxon>
        <taxon>Photobacterium</taxon>
    </lineage>
</organism>
<protein>
    <submittedName>
        <fullName evidence="3">Opacity-associated protein A LysM-like domain protein</fullName>
    </submittedName>
</protein>
<dbReference type="InterPro" id="IPR007340">
    <property type="entry name" value="LysM_Opacity-associatedA"/>
</dbReference>
<feature type="compositionally biased region" description="Polar residues" evidence="1">
    <location>
        <begin position="67"/>
        <end position="77"/>
    </location>
</feature>
<dbReference type="Proteomes" id="UP000516656">
    <property type="component" value="Chromosome 1"/>
</dbReference>
<proteinExistence type="predicted"/>
<dbReference type="AlphaFoldDB" id="A0A1Q9H0D1"/>